<dbReference type="GeneID" id="63829242"/>
<dbReference type="Proteomes" id="UP000076871">
    <property type="component" value="Unassembled WGS sequence"/>
</dbReference>
<dbReference type="InParanoid" id="A0A165FM01"/>
<keyword evidence="2" id="KW-1185">Reference proteome</keyword>
<dbReference type="EMBL" id="KV427612">
    <property type="protein sequence ID" value="KZT09172.1"/>
    <property type="molecule type" value="Genomic_DNA"/>
</dbReference>
<dbReference type="OrthoDB" id="2749120at2759"/>
<dbReference type="RefSeq" id="XP_040766912.1">
    <property type="nucleotide sequence ID" value="XM_040912214.1"/>
</dbReference>
<evidence type="ECO:0000313" key="1">
    <source>
        <dbReference type="EMBL" id="KZT09172.1"/>
    </source>
</evidence>
<organism evidence="1 2">
    <name type="scientific">Laetiporus sulphureus 93-53</name>
    <dbReference type="NCBI Taxonomy" id="1314785"/>
    <lineage>
        <taxon>Eukaryota</taxon>
        <taxon>Fungi</taxon>
        <taxon>Dikarya</taxon>
        <taxon>Basidiomycota</taxon>
        <taxon>Agaricomycotina</taxon>
        <taxon>Agaricomycetes</taxon>
        <taxon>Polyporales</taxon>
        <taxon>Laetiporus</taxon>
    </lineage>
</organism>
<proteinExistence type="predicted"/>
<name>A0A165FM01_9APHY</name>
<gene>
    <name evidence="1" type="ORF">LAESUDRAFT_756814</name>
</gene>
<protein>
    <submittedName>
        <fullName evidence="1">Uncharacterized protein</fullName>
    </submittedName>
</protein>
<reference evidence="1 2" key="1">
    <citation type="journal article" date="2016" name="Mol. Biol. Evol.">
        <title>Comparative Genomics of Early-Diverging Mushroom-Forming Fungi Provides Insights into the Origins of Lignocellulose Decay Capabilities.</title>
        <authorList>
            <person name="Nagy L.G."/>
            <person name="Riley R."/>
            <person name="Tritt A."/>
            <person name="Adam C."/>
            <person name="Daum C."/>
            <person name="Floudas D."/>
            <person name="Sun H."/>
            <person name="Yadav J.S."/>
            <person name="Pangilinan J."/>
            <person name="Larsson K.H."/>
            <person name="Matsuura K."/>
            <person name="Barry K."/>
            <person name="Labutti K."/>
            <person name="Kuo R."/>
            <person name="Ohm R.A."/>
            <person name="Bhattacharya S.S."/>
            <person name="Shirouzu T."/>
            <person name="Yoshinaga Y."/>
            <person name="Martin F.M."/>
            <person name="Grigoriev I.V."/>
            <person name="Hibbett D.S."/>
        </authorList>
    </citation>
    <scope>NUCLEOTIDE SEQUENCE [LARGE SCALE GENOMIC DNA]</scope>
    <source>
        <strain evidence="1 2">93-53</strain>
    </source>
</reference>
<sequence length="197" mass="22528">MDDKYERHGANWSTFLTIRSLLPHPMFFTTGMSDPFYVIRSRPRRETRESSRAEHRRDVLGLPGPVDIWVAANTQEGADRVPDLPLADNEVRCEVQMRFTPGPKSDGSYDNSDQDTYILHLTVTGRPHGPFHAADSFAVVLEEYKGWPSSLDAPDWAKWPPGRTVIFRQTVTKVANAFQTMFSAEEAQWLVDRLHRL</sequence>
<accession>A0A165FM01</accession>
<evidence type="ECO:0000313" key="2">
    <source>
        <dbReference type="Proteomes" id="UP000076871"/>
    </source>
</evidence>
<dbReference type="AlphaFoldDB" id="A0A165FM01"/>